<organism evidence="1 2">
    <name type="scientific">Cytobacillus firmus</name>
    <name type="common">Bacillus firmus</name>
    <dbReference type="NCBI Taxonomy" id="1399"/>
    <lineage>
        <taxon>Bacteria</taxon>
        <taxon>Bacillati</taxon>
        <taxon>Bacillota</taxon>
        <taxon>Bacilli</taxon>
        <taxon>Bacillales</taxon>
        <taxon>Bacillaceae</taxon>
        <taxon>Cytobacillus</taxon>
    </lineage>
</organism>
<proteinExistence type="predicted"/>
<reference evidence="1" key="1">
    <citation type="submission" date="2022-10" db="EMBL/GenBank/DDBJ databases">
        <title>Mechanism of multi-heavy metal repair in Cytobacillus Firmus M7.</title>
        <authorList>
            <person name="Li X."/>
            <person name="Yu C."/>
        </authorList>
    </citation>
    <scope>NUCLEOTIDE SEQUENCE</scope>
    <source>
        <strain evidence="1">M7</strain>
    </source>
</reference>
<dbReference type="EMBL" id="CP107027">
    <property type="protein sequence ID" value="UYG97290.1"/>
    <property type="molecule type" value="Genomic_DNA"/>
</dbReference>
<gene>
    <name evidence="1" type="ORF">OD459_09865</name>
</gene>
<name>A0AA46PT84_CYTFI</name>
<dbReference type="AlphaFoldDB" id="A0AA46PT84"/>
<evidence type="ECO:0000313" key="2">
    <source>
        <dbReference type="Proteomes" id="UP001163104"/>
    </source>
</evidence>
<accession>A0AA46PT84</accession>
<evidence type="ECO:0000313" key="1">
    <source>
        <dbReference type="EMBL" id="UYG97290.1"/>
    </source>
</evidence>
<dbReference type="Proteomes" id="UP001163104">
    <property type="component" value="Chromosome"/>
</dbReference>
<protein>
    <submittedName>
        <fullName evidence="1">Uncharacterized protein</fullName>
    </submittedName>
</protein>
<dbReference type="RefSeq" id="WP_258751757.1">
    <property type="nucleotide sequence ID" value="NZ_CP107027.1"/>
</dbReference>
<sequence>MIKYELAVPDQAQLFQLYENDGWNDFLKLPEVFTLSLKYKSSV</sequence>